<dbReference type="PANTHER" id="PTHR47197">
    <property type="entry name" value="PROTEIN NIRF"/>
    <property type="match status" value="1"/>
</dbReference>
<accession>A0A5B0H7K2</accession>
<protein>
    <recommendedName>
        <fullName evidence="4">DNA-binding beta-propeller fold protein YncE</fullName>
    </recommendedName>
</protein>
<evidence type="ECO:0000256" key="1">
    <source>
        <dbReference type="SAM" id="SignalP"/>
    </source>
</evidence>
<proteinExistence type="predicted"/>
<dbReference type="InterPro" id="IPR015943">
    <property type="entry name" value="WD40/YVTN_repeat-like_dom_sf"/>
</dbReference>
<dbReference type="InterPro" id="IPR051200">
    <property type="entry name" value="Host-pathogen_enzymatic-act"/>
</dbReference>
<evidence type="ECO:0000313" key="3">
    <source>
        <dbReference type="Proteomes" id="UP000325273"/>
    </source>
</evidence>
<dbReference type="SUPFAM" id="SSF50969">
    <property type="entry name" value="YVTN repeat-like/Quinoprotein amine dehydrogenase"/>
    <property type="match status" value="1"/>
</dbReference>
<evidence type="ECO:0000313" key="2">
    <source>
        <dbReference type="EMBL" id="KAA1011119.1"/>
    </source>
</evidence>
<evidence type="ECO:0008006" key="4">
    <source>
        <dbReference type="Google" id="ProtNLM"/>
    </source>
</evidence>
<reference evidence="2 3" key="1">
    <citation type="submission" date="2019-08" db="EMBL/GenBank/DDBJ databases">
        <title>Paraburkholderia sp. DCY113.</title>
        <authorList>
            <person name="Kang J."/>
        </authorList>
    </citation>
    <scope>NUCLEOTIDE SEQUENCE [LARGE SCALE GENOMIC DNA]</scope>
    <source>
        <strain evidence="2 3">DCY113</strain>
    </source>
</reference>
<dbReference type="Gene3D" id="2.130.10.10">
    <property type="entry name" value="YVTN repeat-like/Quinoprotein amine dehydrogenase"/>
    <property type="match status" value="2"/>
</dbReference>
<dbReference type="EMBL" id="VTUZ01000010">
    <property type="protein sequence ID" value="KAA1011119.1"/>
    <property type="molecule type" value="Genomic_DNA"/>
</dbReference>
<gene>
    <name evidence="2" type="ORF">FVF58_17160</name>
</gene>
<keyword evidence="3" id="KW-1185">Reference proteome</keyword>
<name>A0A5B0H7K2_9BURK</name>
<dbReference type="AlphaFoldDB" id="A0A5B0H7K2"/>
<dbReference type="RefSeq" id="WP_149671064.1">
    <property type="nucleotide sequence ID" value="NZ_VTUZ01000010.1"/>
</dbReference>
<dbReference type="Proteomes" id="UP000325273">
    <property type="component" value="Unassembled WGS sequence"/>
</dbReference>
<dbReference type="InterPro" id="IPR011044">
    <property type="entry name" value="Quino_amine_DH_bsu"/>
</dbReference>
<dbReference type="PANTHER" id="PTHR47197:SF3">
    <property type="entry name" value="DIHYDRO-HEME D1 DEHYDROGENASE"/>
    <property type="match status" value="1"/>
</dbReference>
<feature type="signal peptide" evidence="1">
    <location>
        <begin position="1"/>
        <end position="21"/>
    </location>
</feature>
<sequence length="340" mass="36476">MKNRFRLLVATGLCMASTAFAAPPATTPLTPVSTTALPNVTGGDFDHFAVDLSRSRLYVSAETYGSIEVFGLPDGVHISSIRTVAKAPHKILLANGGKELLIADAGDADVKVVDTTHFKVGKIIALAPQPDSGIADRKSGIFYIGNGGAQSHQDHAYISLISLKSHSVMGRIDVPAGQLKAMVIDPATHRLFVNMRDKNEVGVIDLRTRKLTATWHVPGPSRNSAMAFDPKSERLFIGSRDPGKLFVMSARDGSIIQSLDIVNTSDDMTVDAVHRHLYITGSTGLDVVDPVGPDQYAVKQHRDTLGGKTSVYIPSLQRLYVVHTKGPDAAMAGLQVFSVR</sequence>
<keyword evidence="1" id="KW-0732">Signal</keyword>
<feature type="chain" id="PRO_5022755454" description="DNA-binding beta-propeller fold protein YncE" evidence="1">
    <location>
        <begin position="22"/>
        <end position="340"/>
    </location>
</feature>
<organism evidence="2 3">
    <name type="scientific">Paraburkholderia panacisoli</name>
    <dbReference type="NCBI Taxonomy" id="2603818"/>
    <lineage>
        <taxon>Bacteria</taxon>
        <taxon>Pseudomonadati</taxon>
        <taxon>Pseudomonadota</taxon>
        <taxon>Betaproteobacteria</taxon>
        <taxon>Burkholderiales</taxon>
        <taxon>Burkholderiaceae</taxon>
        <taxon>Paraburkholderia</taxon>
    </lineage>
</organism>
<comment type="caution">
    <text evidence="2">The sequence shown here is derived from an EMBL/GenBank/DDBJ whole genome shotgun (WGS) entry which is preliminary data.</text>
</comment>